<reference evidence="4 5" key="1">
    <citation type="journal article" date="2016" name="Nat. Commun.">
        <title>Thousands of microbial genomes shed light on interconnected biogeochemical processes in an aquifer system.</title>
        <authorList>
            <person name="Anantharaman K."/>
            <person name="Brown C.T."/>
            <person name="Hug L.A."/>
            <person name="Sharon I."/>
            <person name="Castelle C.J."/>
            <person name="Probst A.J."/>
            <person name="Thomas B.C."/>
            <person name="Singh A."/>
            <person name="Wilkins M.J."/>
            <person name="Karaoz U."/>
            <person name="Brodie E.L."/>
            <person name="Williams K.H."/>
            <person name="Hubbard S.S."/>
            <person name="Banfield J.F."/>
        </authorList>
    </citation>
    <scope>NUCLEOTIDE SEQUENCE [LARGE SCALE GENOMIC DNA]</scope>
</reference>
<dbReference type="EMBL" id="MFHQ01000017">
    <property type="protein sequence ID" value="OGF74523.1"/>
    <property type="molecule type" value="Genomic_DNA"/>
</dbReference>
<dbReference type="InterPro" id="IPR019490">
    <property type="entry name" value="Glu6P/Mann6P_isomerase_C"/>
</dbReference>
<evidence type="ECO:0000256" key="1">
    <source>
        <dbReference type="ARBA" id="ARBA00010523"/>
    </source>
</evidence>
<dbReference type="PROSITE" id="PS51464">
    <property type="entry name" value="SIS"/>
    <property type="match status" value="1"/>
</dbReference>
<feature type="domain" description="SIS" evidence="3">
    <location>
        <begin position="19"/>
        <end position="153"/>
    </location>
</feature>
<evidence type="ECO:0000313" key="5">
    <source>
        <dbReference type="Proteomes" id="UP000178406"/>
    </source>
</evidence>
<organism evidence="4 5">
    <name type="scientific">Candidatus Giovannonibacteria bacterium RIFCSPHIGHO2_02_FULL_46_20</name>
    <dbReference type="NCBI Taxonomy" id="1798338"/>
    <lineage>
        <taxon>Bacteria</taxon>
        <taxon>Candidatus Giovannoniibacteriota</taxon>
    </lineage>
</organism>
<dbReference type="CDD" id="cd05637">
    <property type="entry name" value="SIS_PGI_PMI_2"/>
    <property type="match status" value="1"/>
</dbReference>
<dbReference type="InterPro" id="IPR001347">
    <property type="entry name" value="SIS_dom"/>
</dbReference>
<accession>A0A1F5WFX3</accession>
<dbReference type="GO" id="GO:0004347">
    <property type="term" value="F:glucose-6-phosphate isomerase activity"/>
    <property type="evidence" value="ECO:0007669"/>
    <property type="project" value="InterPro"/>
</dbReference>
<evidence type="ECO:0000259" key="3">
    <source>
        <dbReference type="PROSITE" id="PS51464"/>
    </source>
</evidence>
<evidence type="ECO:0000313" key="4">
    <source>
        <dbReference type="EMBL" id="OGF74523.1"/>
    </source>
</evidence>
<evidence type="ECO:0000256" key="2">
    <source>
        <dbReference type="ARBA" id="ARBA00023235"/>
    </source>
</evidence>
<proteinExistence type="inferred from homology"/>
<dbReference type="AlphaFoldDB" id="A0A1F5WFX3"/>
<dbReference type="GO" id="GO:0097367">
    <property type="term" value="F:carbohydrate derivative binding"/>
    <property type="evidence" value="ECO:0007669"/>
    <property type="project" value="InterPro"/>
</dbReference>
<gene>
    <name evidence="4" type="ORF">A3J56_01125</name>
</gene>
<name>A0A1F5WFX3_9BACT</name>
<dbReference type="GO" id="GO:0005975">
    <property type="term" value="P:carbohydrate metabolic process"/>
    <property type="evidence" value="ECO:0007669"/>
    <property type="project" value="InterPro"/>
</dbReference>
<dbReference type="InterPro" id="IPR046348">
    <property type="entry name" value="SIS_dom_sf"/>
</dbReference>
<sequence length="326" mass="36830">MMRQAVLDFPKQFAFEPHIEDSRGSKHYERYIIAGMGGSALAGALLAGEYPDMPLTIHRNYGLPYVDDETLKKTLVVAVSYFGNTEETLDSFNSAMNQNIDVVAISTGGKLLELAREKNMPYIQLPNTNIPPRLALGFMTMALAAALRQHDAPKQLRHLASTLRAEEYEDEGKRLADLLLHKIPAIYASERNATLAYIWKITLNETGKIPAFYNVLPELNHNEMEGFSAAGESANQELANLLKRFSFILLQDAEDHLRIRRRMEVLTKMLRDRNLRVEEISLEGASRLFRVFASVVVATWAAYYLALAYHVDPETTPMIEELKKTI</sequence>
<dbReference type="STRING" id="1798338.A3J56_01125"/>
<comment type="similarity">
    <text evidence="1">Belongs to the PGI/PMI family.</text>
</comment>
<dbReference type="Proteomes" id="UP000178406">
    <property type="component" value="Unassembled WGS sequence"/>
</dbReference>
<comment type="caution">
    <text evidence="4">The sequence shown here is derived from an EMBL/GenBank/DDBJ whole genome shotgun (WGS) entry which is preliminary data.</text>
</comment>
<dbReference type="Pfam" id="PF10432">
    <property type="entry name" value="bact-PGI_C"/>
    <property type="match status" value="1"/>
</dbReference>
<dbReference type="Gene3D" id="3.40.50.10490">
    <property type="entry name" value="Glucose-6-phosphate isomerase like protein, domain 1"/>
    <property type="match status" value="2"/>
</dbReference>
<dbReference type="SUPFAM" id="SSF53697">
    <property type="entry name" value="SIS domain"/>
    <property type="match status" value="1"/>
</dbReference>
<dbReference type="GO" id="GO:0004476">
    <property type="term" value="F:mannose-6-phosphate isomerase activity"/>
    <property type="evidence" value="ECO:0007669"/>
    <property type="project" value="InterPro"/>
</dbReference>
<keyword evidence="2 4" id="KW-0413">Isomerase</keyword>
<dbReference type="GO" id="GO:1901135">
    <property type="term" value="P:carbohydrate derivative metabolic process"/>
    <property type="evidence" value="ECO:0007669"/>
    <property type="project" value="InterPro"/>
</dbReference>
<protein>
    <submittedName>
        <fullName evidence="4">Bifunctional phosphoglucose/phosphomannose isomerase</fullName>
    </submittedName>
</protein>
<dbReference type="NCBIfam" id="TIGR02128">
    <property type="entry name" value="G6PI_arch"/>
    <property type="match status" value="1"/>
</dbReference>